<evidence type="ECO:0000256" key="1">
    <source>
        <dbReference type="ARBA" id="ARBA00004651"/>
    </source>
</evidence>
<dbReference type="EMBL" id="LGFO01000208">
    <property type="protein sequence ID" value="KUK35944.1"/>
    <property type="molecule type" value="Genomic_DNA"/>
</dbReference>
<keyword evidence="5 6" id="KW-0472">Membrane</keyword>
<sequence>MLVPVLALVFLSCCLLFLGILRLLFQDRLLVAERLQRIKGGEKAPRLREELKQPLLARIGKPAWHRLSGFFTRRMSGEKREQFRRRLEAAGNPAGLEPGGFRLLQALLALLLGGAGAAWAAANGSAGKPLLLLSLAGMVVGALLPELFLEIKINERRRAVARSLPDALDLLTVSVDAGLGFDLSLVKVTERFRGVLSEELKRLLQEMKLGVPRREALQNLAKRTGEENLTSFVNSLVQAEHLGVSISNILRLQSAEMRRRRRQRAEELAMQAPVKMLFPLIFFIFPALFVVLLGPALIQILRHL</sequence>
<dbReference type="PANTHER" id="PTHR35007">
    <property type="entry name" value="INTEGRAL MEMBRANE PROTEIN-RELATED"/>
    <property type="match status" value="1"/>
</dbReference>
<feature type="transmembrane region" description="Helical" evidence="6">
    <location>
        <begin position="6"/>
        <end position="25"/>
    </location>
</feature>
<evidence type="ECO:0000256" key="6">
    <source>
        <dbReference type="SAM" id="Phobius"/>
    </source>
</evidence>
<feature type="transmembrane region" description="Helical" evidence="6">
    <location>
        <begin position="277"/>
        <end position="301"/>
    </location>
</feature>
<dbReference type="PANTHER" id="PTHR35007:SF2">
    <property type="entry name" value="PILUS ASSEMBLE PROTEIN"/>
    <property type="match status" value="1"/>
</dbReference>
<dbReference type="PATRIC" id="fig|85874.4.peg.843"/>
<comment type="subcellular location">
    <subcellularLocation>
        <location evidence="1">Cell membrane</location>
        <topology evidence="1">Multi-pass membrane protein</topology>
    </subcellularLocation>
</comment>
<evidence type="ECO:0000256" key="3">
    <source>
        <dbReference type="ARBA" id="ARBA00022692"/>
    </source>
</evidence>
<accession>A0A101FF97</accession>
<comment type="caution">
    <text evidence="8">The sequence shown here is derived from an EMBL/GenBank/DDBJ whole genome shotgun (WGS) entry which is preliminary data.</text>
</comment>
<dbReference type="AlphaFoldDB" id="A0A101FF97"/>
<protein>
    <submittedName>
        <fullName evidence="8">Putative pilus assembly protein TadC</fullName>
    </submittedName>
</protein>
<dbReference type="Proteomes" id="UP000053326">
    <property type="component" value="Unassembled WGS sequence"/>
</dbReference>
<dbReference type="GO" id="GO:0005886">
    <property type="term" value="C:plasma membrane"/>
    <property type="evidence" value="ECO:0007669"/>
    <property type="project" value="UniProtKB-SubCell"/>
</dbReference>
<evidence type="ECO:0000256" key="2">
    <source>
        <dbReference type="ARBA" id="ARBA00022475"/>
    </source>
</evidence>
<reference evidence="9" key="1">
    <citation type="journal article" date="2015" name="MBio">
        <title>Genome-Resolved Metagenomic Analysis Reveals Roles for Candidate Phyla and Other Microbial Community Members in Biogeochemical Transformations in Oil Reservoirs.</title>
        <authorList>
            <person name="Hu P."/>
            <person name="Tom L."/>
            <person name="Singh A."/>
            <person name="Thomas B.C."/>
            <person name="Baker B.J."/>
            <person name="Piceno Y.M."/>
            <person name="Andersen G.L."/>
            <person name="Banfield J.F."/>
        </authorList>
    </citation>
    <scope>NUCLEOTIDE SEQUENCE [LARGE SCALE GENOMIC DNA]</scope>
</reference>
<dbReference type="Pfam" id="PF00482">
    <property type="entry name" value="T2SSF"/>
    <property type="match status" value="1"/>
</dbReference>
<evidence type="ECO:0000256" key="4">
    <source>
        <dbReference type="ARBA" id="ARBA00022989"/>
    </source>
</evidence>
<evidence type="ECO:0000313" key="8">
    <source>
        <dbReference type="EMBL" id="KUK35944.1"/>
    </source>
</evidence>
<keyword evidence="3 6" id="KW-0812">Transmembrane</keyword>
<feature type="transmembrane region" description="Helical" evidence="6">
    <location>
        <begin position="103"/>
        <end position="122"/>
    </location>
</feature>
<feature type="domain" description="Type II secretion system protein GspF" evidence="7">
    <location>
        <begin position="168"/>
        <end position="293"/>
    </location>
</feature>
<name>A0A101FF97_9THEO</name>
<dbReference type="InterPro" id="IPR018076">
    <property type="entry name" value="T2SS_GspF_dom"/>
</dbReference>
<keyword evidence="4 6" id="KW-1133">Transmembrane helix</keyword>
<feature type="transmembrane region" description="Helical" evidence="6">
    <location>
        <begin position="128"/>
        <end position="149"/>
    </location>
</feature>
<evidence type="ECO:0000256" key="5">
    <source>
        <dbReference type="ARBA" id="ARBA00023136"/>
    </source>
</evidence>
<keyword evidence="2" id="KW-1003">Cell membrane</keyword>
<organism evidence="8 9">
    <name type="scientific">Thermacetogenium phaeum</name>
    <dbReference type="NCBI Taxonomy" id="85874"/>
    <lineage>
        <taxon>Bacteria</taxon>
        <taxon>Bacillati</taxon>
        <taxon>Bacillota</taxon>
        <taxon>Clostridia</taxon>
        <taxon>Thermoanaerobacterales</taxon>
        <taxon>Thermoanaerobacteraceae</taxon>
        <taxon>Thermacetogenium</taxon>
    </lineage>
</organism>
<gene>
    <name evidence="8" type="ORF">XD66_1347</name>
</gene>
<evidence type="ECO:0000259" key="7">
    <source>
        <dbReference type="Pfam" id="PF00482"/>
    </source>
</evidence>
<proteinExistence type="predicted"/>
<evidence type="ECO:0000313" key="9">
    <source>
        <dbReference type="Proteomes" id="UP000053326"/>
    </source>
</evidence>
<dbReference type="OMA" id="EGPWADE"/>